<reference evidence="2" key="1">
    <citation type="submission" date="2018-01" db="EMBL/GenBank/DDBJ databases">
        <title>An insight into the sialome of Amazonian anophelines.</title>
        <authorList>
            <person name="Ribeiro J.M."/>
            <person name="Scarpassa V."/>
            <person name="Calvo E."/>
        </authorList>
    </citation>
    <scope>NUCLEOTIDE SEQUENCE</scope>
    <source>
        <tissue evidence="2">Salivary glands</tissue>
    </source>
</reference>
<feature type="signal peptide" evidence="1">
    <location>
        <begin position="1"/>
        <end position="26"/>
    </location>
</feature>
<feature type="chain" id="PRO_5014966981" evidence="1">
    <location>
        <begin position="27"/>
        <end position="70"/>
    </location>
</feature>
<proteinExistence type="predicted"/>
<name>A0A2M4B6T0_9DIPT</name>
<dbReference type="AlphaFoldDB" id="A0A2M4B6T0"/>
<evidence type="ECO:0000313" key="2">
    <source>
        <dbReference type="EMBL" id="MBW48712.1"/>
    </source>
</evidence>
<sequence>MHHKVFINLAEALRLALLIPVSPAITHVPRSASLYASLRAHKKKCPKNATPSTTTGNYGIIQYAFPVPPF</sequence>
<dbReference type="EMBL" id="GGFK01015391">
    <property type="protein sequence ID" value="MBW48712.1"/>
    <property type="molecule type" value="Transcribed_RNA"/>
</dbReference>
<keyword evidence="1" id="KW-0732">Signal</keyword>
<accession>A0A2M4B6T0</accession>
<organism evidence="2">
    <name type="scientific">Anopheles triannulatus</name>
    <dbReference type="NCBI Taxonomy" id="58253"/>
    <lineage>
        <taxon>Eukaryota</taxon>
        <taxon>Metazoa</taxon>
        <taxon>Ecdysozoa</taxon>
        <taxon>Arthropoda</taxon>
        <taxon>Hexapoda</taxon>
        <taxon>Insecta</taxon>
        <taxon>Pterygota</taxon>
        <taxon>Neoptera</taxon>
        <taxon>Endopterygota</taxon>
        <taxon>Diptera</taxon>
        <taxon>Nematocera</taxon>
        <taxon>Culicoidea</taxon>
        <taxon>Culicidae</taxon>
        <taxon>Anophelinae</taxon>
        <taxon>Anopheles</taxon>
    </lineage>
</organism>
<protein>
    <submittedName>
        <fullName evidence="2">Putative secreted protein</fullName>
    </submittedName>
</protein>
<evidence type="ECO:0000256" key="1">
    <source>
        <dbReference type="SAM" id="SignalP"/>
    </source>
</evidence>